<accession>A0A813NUD8</accession>
<dbReference type="Proteomes" id="UP000663832">
    <property type="component" value="Unassembled WGS sequence"/>
</dbReference>
<evidence type="ECO:0000313" key="4">
    <source>
        <dbReference type="Proteomes" id="UP000663832"/>
    </source>
</evidence>
<feature type="compositionally biased region" description="Basic and acidic residues" evidence="1">
    <location>
        <begin position="255"/>
        <end position="270"/>
    </location>
</feature>
<comment type="caution">
    <text evidence="2">The sequence shown here is derived from an EMBL/GenBank/DDBJ whole genome shotgun (WGS) entry which is preliminary data.</text>
</comment>
<keyword evidence="4" id="KW-1185">Reference proteome</keyword>
<organism evidence="2 4">
    <name type="scientific">Adineta steineri</name>
    <dbReference type="NCBI Taxonomy" id="433720"/>
    <lineage>
        <taxon>Eukaryota</taxon>
        <taxon>Metazoa</taxon>
        <taxon>Spiralia</taxon>
        <taxon>Gnathifera</taxon>
        <taxon>Rotifera</taxon>
        <taxon>Eurotatoria</taxon>
        <taxon>Bdelloidea</taxon>
        <taxon>Adinetida</taxon>
        <taxon>Adinetidae</taxon>
        <taxon>Adineta</taxon>
    </lineage>
</organism>
<reference evidence="2" key="1">
    <citation type="submission" date="2021-02" db="EMBL/GenBank/DDBJ databases">
        <authorList>
            <person name="Nowell W R."/>
        </authorList>
    </citation>
    <scope>NUCLEOTIDE SEQUENCE</scope>
</reference>
<proteinExistence type="predicted"/>
<name>A0A813NUD8_9BILA</name>
<dbReference type="AlphaFoldDB" id="A0A813NUD8"/>
<evidence type="ECO:0000313" key="2">
    <source>
        <dbReference type="EMBL" id="CAF0740742.1"/>
    </source>
</evidence>
<evidence type="ECO:0000256" key="1">
    <source>
        <dbReference type="SAM" id="MobiDB-lite"/>
    </source>
</evidence>
<dbReference type="EMBL" id="CAJNOI010000006">
    <property type="protein sequence ID" value="CAF0752432.1"/>
    <property type="molecule type" value="Genomic_DNA"/>
</dbReference>
<feature type="region of interest" description="Disordered" evidence="1">
    <location>
        <begin position="241"/>
        <end position="304"/>
    </location>
</feature>
<gene>
    <name evidence="3" type="ORF">BJG266_LOCUS2525</name>
    <name evidence="2" type="ORF">QVE165_LOCUS877</name>
</gene>
<evidence type="ECO:0000313" key="3">
    <source>
        <dbReference type="EMBL" id="CAF0752432.1"/>
    </source>
</evidence>
<sequence length="515" mass="58336">MAKTSKIEDYWRQNNIENLLKDLTHVLAQKMPSDPAVALVQHLQKKFPKSFTTTTDNNIIDPVSKITTNTLRSQSIMSPRSDINITNTSNIQMDRRESNQSQVSGIVTIPTIGSAFNNLTDSSRQEPEINLRSLVLTSRLGQHVIKYGKDIRSENDILEDELLKPQKLNTNVPSITTTNPYSHLATENLQNIQTHDEPSVEQLVRYKQKIRFENDRGVQHREKLAELAQKAYDRERILQPEELPSPSEIQQQEQKSSDDHTASKPSDTKSIHKPVVKSKEEEDILNDENVFHPRKQRQRERDNDKLKIIRSNALNTQRQSIIDLNLSRRIDENMLTTMRFGVCKVCGNILSNEELGNYTQQVAAEPVGRSVNPNETMVDDWFQSSADSNESKPLISPITYDQTSSSLSSNINPFQEKYFQSIQNNNVQHLPPSVPTISINNGRRIQRSSTPRSADSDVFIRTPSPQLHLSSLQPHNVPSKTHQTDSLAVTNHQLFKPIPNLPATPSISASPLITD</sequence>
<dbReference type="OrthoDB" id="266053at2759"/>
<dbReference type="EMBL" id="CAJNOM010000003">
    <property type="protein sequence ID" value="CAF0740742.1"/>
    <property type="molecule type" value="Genomic_DNA"/>
</dbReference>
<protein>
    <submittedName>
        <fullName evidence="2">Uncharacterized protein</fullName>
    </submittedName>
</protein>
<dbReference type="Proteomes" id="UP000663877">
    <property type="component" value="Unassembled WGS sequence"/>
</dbReference>